<dbReference type="PATRIC" id="fig|66851.6.peg.1184"/>
<dbReference type="InterPro" id="IPR006363">
    <property type="entry name" value="Cbl_synth_CobJ/CibH_dom"/>
</dbReference>
<evidence type="ECO:0000259" key="6">
    <source>
        <dbReference type="Pfam" id="PF00590"/>
    </source>
</evidence>
<dbReference type="Pfam" id="PF00590">
    <property type="entry name" value="TP_methylase"/>
    <property type="match status" value="1"/>
</dbReference>
<dbReference type="OrthoDB" id="35891at2157"/>
<comment type="pathway">
    <text evidence="1">Cofactor biosynthesis; adenosylcobalamin biosynthesis.</text>
</comment>
<keyword evidence="4 8" id="KW-0808">Transferase</keyword>
<evidence type="ECO:0000256" key="3">
    <source>
        <dbReference type="ARBA" id="ARBA00022603"/>
    </source>
</evidence>
<dbReference type="InterPro" id="IPR007212">
    <property type="entry name" value="Zf-like"/>
</dbReference>
<comment type="caution">
    <text evidence="8">The sequence shown here is derived from an EMBL/GenBank/DDBJ whole genome shotgun (WGS) entry which is preliminary data.</text>
</comment>
<evidence type="ECO:0000259" key="7">
    <source>
        <dbReference type="Pfam" id="PF04071"/>
    </source>
</evidence>
<protein>
    <submittedName>
        <fullName evidence="8">Cobalt-precorrin-3B C(17)-methyltransferase</fullName>
        <ecNumber evidence="8">2.1.1.-</ecNumber>
    </submittedName>
</protein>
<evidence type="ECO:0000256" key="1">
    <source>
        <dbReference type="ARBA" id="ARBA00004953"/>
    </source>
</evidence>
<dbReference type="Pfam" id="PF04071">
    <property type="entry name" value="zf-like"/>
    <property type="match status" value="1"/>
</dbReference>
<feature type="domain" description="Tetrapyrrole methylase" evidence="6">
    <location>
        <begin position="2"/>
        <end position="158"/>
    </location>
</feature>
<dbReference type="SUPFAM" id="SSF53790">
    <property type="entry name" value="Tetrapyrrole methylase"/>
    <property type="match status" value="1"/>
</dbReference>
<evidence type="ECO:0000313" key="9">
    <source>
        <dbReference type="Proteomes" id="UP000077428"/>
    </source>
</evidence>
<dbReference type="Proteomes" id="UP000077428">
    <property type="component" value="Unassembled WGS sequence"/>
</dbReference>
<dbReference type="AlphaFoldDB" id="A0A162FGI2"/>
<dbReference type="GO" id="GO:0009236">
    <property type="term" value="P:cobalamin biosynthetic process"/>
    <property type="evidence" value="ECO:0007669"/>
    <property type="project" value="UniProtKB-UniPathway"/>
</dbReference>
<dbReference type="InterPro" id="IPR014777">
    <property type="entry name" value="4pyrrole_Mease_sub1"/>
</dbReference>
<dbReference type="Gene3D" id="3.30.950.10">
    <property type="entry name" value="Methyltransferase, Cobalt-precorrin-4 Transmethylase, Domain 2"/>
    <property type="match status" value="1"/>
</dbReference>
<dbReference type="CDD" id="cd11646">
    <property type="entry name" value="Precorrin_3B_C17_MT"/>
    <property type="match status" value="1"/>
</dbReference>
<dbReference type="UniPathway" id="UPA00148"/>
<evidence type="ECO:0000256" key="2">
    <source>
        <dbReference type="ARBA" id="ARBA00022573"/>
    </source>
</evidence>
<name>A0A162FGI2_METOA</name>
<keyword evidence="2" id="KW-0169">Cobalamin biosynthesis</keyword>
<dbReference type="GO" id="GO:0032259">
    <property type="term" value="P:methylation"/>
    <property type="evidence" value="ECO:0007669"/>
    <property type="project" value="UniProtKB-KW"/>
</dbReference>
<dbReference type="RefSeq" id="WP_063720345.1">
    <property type="nucleotide sequence ID" value="NZ_CAJVUI010000003.1"/>
</dbReference>
<evidence type="ECO:0000256" key="4">
    <source>
        <dbReference type="ARBA" id="ARBA00022679"/>
    </source>
</evidence>
<keyword evidence="3 8" id="KW-0489">Methyltransferase</keyword>
<gene>
    <name evidence="8" type="primary">cbiH_1</name>
    <name evidence="8" type="ORF">MBORA_10800</name>
</gene>
<evidence type="ECO:0000313" key="8">
    <source>
        <dbReference type="EMBL" id="KZX12715.1"/>
    </source>
</evidence>
<dbReference type="PANTHER" id="PTHR47036:SF1">
    <property type="entry name" value="COBALT-FACTOR III C(17)-METHYLTRANSFERASE-RELATED"/>
    <property type="match status" value="1"/>
</dbReference>
<proteinExistence type="predicted"/>
<accession>A0A162FGI2</accession>
<dbReference type="EC" id="2.1.1.-" evidence="8"/>
<dbReference type="PANTHER" id="PTHR47036">
    <property type="entry name" value="COBALT-FACTOR III C(17)-METHYLTRANSFERASE-RELATED"/>
    <property type="match status" value="1"/>
</dbReference>
<dbReference type="NCBIfam" id="TIGR01466">
    <property type="entry name" value="cobJ_cbiH"/>
    <property type="match status" value="1"/>
</dbReference>
<dbReference type="InterPro" id="IPR051810">
    <property type="entry name" value="Precorrin_MeTrfase"/>
</dbReference>
<dbReference type="STRING" id="66851.MBORA_10800"/>
<dbReference type="InterPro" id="IPR014776">
    <property type="entry name" value="4pyrrole_Mease_sub2"/>
</dbReference>
<dbReference type="Gene3D" id="3.40.1010.10">
    <property type="entry name" value="Cobalt-precorrin-4 Transmethylase, Domain 1"/>
    <property type="match status" value="1"/>
</dbReference>
<dbReference type="EMBL" id="LWMU01000065">
    <property type="protein sequence ID" value="KZX12715.1"/>
    <property type="molecule type" value="Genomic_DNA"/>
</dbReference>
<evidence type="ECO:0000256" key="5">
    <source>
        <dbReference type="ARBA" id="ARBA00022691"/>
    </source>
</evidence>
<dbReference type="InterPro" id="IPR035996">
    <property type="entry name" value="4pyrrol_Methylase_sf"/>
</dbReference>
<sequence>MINVVGIGQNRENMTLGAVKAVEESDVIIGYKKYINQINDLISDKEIFKKGMGDEIARAELAIKRSLKGQTVALISSGDPGVFGMANVLYQIISKYDDVDVKVYPGVSAVNYAADKLGAPLNDFAAISLSNILTPLSEIEKKLRLALEANLIIAIYNPISKTRKEPFRRFKKCVLDTKGEDALIGIVDSTYEPAKETIVKIKDLTEDIVNMSCTLIVGNDLTYIQDNKLVTPRGYVIRSQIHSLSQNHYDKFLNGEISQGPDRDCEFYPCHFEGQYCDFCYCPFYPCGDSSTGGNWIKGKNVWNCKDCTWLHEEQSVKCLRQPLENILDEIDDLKKKKKSLLKLRRACLLKNNPNDL</sequence>
<keyword evidence="5" id="KW-0949">S-adenosyl-L-methionine</keyword>
<feature type="domain" description="Cysteine-rich small" evidence="7">
    <location>
        <begin position="261"/>
        <end position="332"/>
    </location>
</feature>
<reference evidence="9" key="1">
    <citation type="journal article" date="2016" name="Genome Announc.">
        <title>Draft Genome Sequences of Methanobrevibacter curvatus DSM11111, Methanobrevibacter cuticularis DSM11139, Methanobrevibacter filiformis DSM11501, and Methanobrevibacter oralis DSM7256.</title>
        <authorList>
            <person name="Poehlein A."/>
            <person name="Seedorf H."/>
        </authorList>
    </citation>
    <scope>NUCLEOTIDE SEQUENCE [LARGE SCALE GENOMIC DNA]</scope>
    <source>
        <strain evidence="9">DSM 7256 / JCM 30027 / ZR</strain>
    </source>
</reference>
<dbReference type="GO" id="GO:0008168">
    <property type="term" value="F:methyltransferase activity"/>
    <property type="evidence" value="ECO:0007669"/>
    <property type="project" value="UniProtKB-KW"/>
</dbReference>
<organism evidence="8 9">
    <name type="scientific">Methanobrevibacter oralis</name>
    <dbReference type="NCBI Taxonomy" id="66851"/>
    <lineage>
        <taxon>Archaea</taxon>
        <taxon>Methanobacteriati</taxon>
        <taxon>Methanobacteriota</taxon>
        <taxon>Methanomada group</taxon>
        <taxon>Methanobacteria</taxon>
        <taxon>Methanobacteriales</taxon>
        <taxon>Methanobacteriaceae</taxon>
        <taxon>Methanobrevibacter</taxon>
    </lineage>
</organism>
<keyword evidence="9" id="KW-1185">Reference proteome</keyword>
<dbReference type="InterPro" id="IPR000878">
    <property type="entry name" value="4pyrrol_Mease"/>
</dbReference>